<protein>
    <recommendedName>
        <fullName evidence="6">RNA polymerase sigma factor</fullName>
    </recommendedName>
</protein>
<dbReference type="PANTHER" id="PTHR43133:SF8">
    <property type="entry name" value="RNA POLYMERASE SIGMA FACTOR HI_1459-RELATED"/>
    <property type="match status" value="1"/>
</dbReference>
<evidence type="ECO:0000313" key="10">
    <source>
        <dbReference type="Proteomes" id="UP001595900"/>
    </source>
</evidence>
<dbReference type="InterPro" id="IPR007627">
    <property type="entry name" value="RNA_pol_sigma70_r2"/>
</dbReference>
<evidence type="ECO:0000256" key="1">
    <source>
        <dbReference type="ARBA" id="ARBA00010641"/>
    </source>
</evidence>
<dbReference type="InterPro" id="IPR013324">
    <property type="entry name" value="RNA_pol_sigma_r3/r4-like"/>
</dbReference>
<evidence type="ECO:0000256" key="3">
    <source>
        <dbReference type="ARBA" id="ARBA00023082"/>
    </source>
</evidence>
<evidence type="ECO:0000259" key="8">
    <source>
        <dbReference type="Pfam" id="PF08281"/>
    </source>
</evidence>
<keyword evidence="5 6" id="KW-0804">Transcription</keyword>
<dbReference type="Gene3D" id="1.10.10.10">
    <property type="entry name" value="Winged helix-like DNA-binding domain superfamily/Winged helix DNA-binding domain"/>
    <property type="match status" value="1"/>
</dbReference>
<evidence type="ECO:0000256" key="2">
    <source>
        <dbReference type="ARBA" id="ARBA00023015"/>
    </source>
</evidence>
<dbReference type="EMBL" id="JBHSCN010000003">
    <property type="protein sequence ID" value="MFC4242694.1"/>
    <property type="molecule type" value="Genomic_DNA"/>
</dbReference>
<dbReference type="InterPro" id="IPR039425">
    <property type="entry name" value="RNA_pol_sigma-70-like"/>
</dbReference>
<comment type="caution">
    <text evidence="9">The sequence shown here is derived from an EMBL/GenBank/DDBJ whole genome shotgun (WGS) entry which is preliminary data.</text>
</comment>
<dbReference type="Gene3D" id="1.10.1740.10">
    <property type="match status" value="1"/>
</dbReference>
<keyword evidence="4 6" id="KW-0238">DNA-binding</keyword>
<reference evidence="10" key="1">
    <citation type="journal article" date="2019" name="Int. J. Syst. Evol. Microbiol.">
        <title>The Global Catalogue of Microorganisms (GCM) 10K type strain sequencing project: providing services to taxonomists for standard genome sequencing and annotation.</title>
        <authorList>
            <consortium name="The Broad Institute Genomics Platform"/>
            <consortium name="The Broad Institute Genome Sequencing Center for Infectious Disease"/>
            <person name="Wu L."/>
            <person name="Ma J."/>
        </authorList>
    </citation>
    <scope>NUCLEOTIDE SEQUENCE [LARGE SCALE GENOMIC DNA]</scope>
    <source>
        <strain evidence="10">CGMCC 1.10363</strain>
    </source>
</reference>
<keyword evidence="10" id="KW-1185">Reference proteome</keyword>
<gene>
    <name evidence="9" type="ORF">ACFOYW_04850</name>
</gene>
<name>A0ABV8Q6B2_9MICO</name>
<comment type="similarity">
    <text evidence="1 6">Belongs to the sigma-70 factor family. ECF subfamily.</text>
</comment>
<dbReference type="InterPro" id="IPR036388">
    <property type="entry name" value="WH-like_DNA-bd_sf"/>
</dbReference>
<feature type="domain" description="RNA polymerase sigma-70 region 2" evidence="7">
    <location>
        <begin position="23"/>
        <end position="88"/>
    </location>
</feature>
<evidence type="ECO:0000256" key="4">
    <source>
        <dbReference type="ARBA" id="ARBA00023125"/>
    </source>
</evidence>
<dbReference type="PROSITE" id="PS01063">
    <property type="entry name" value="SIGMA70_ECF"/>
    <property type="match status" value="1"/>
</dbReference>
<dbReference type="InterPro" id="IPR013325">
    <property type="entry name" value="RNA_pol_sigma_r2"/>
</dbReference>
<accession>A0ABV8Q6B2</accession>
<dbReference type="SUPFAM" id="SSF88659">
    <property type="entry name" value="Sigma3 and sigma4 domains of RNA polymerase sigma factors"/>
    <property type="match status" value="1"/>
</dbReference>
<keyword evidence="2 6" id="KW-0805">Transcription regulation</keyword>
<sequence length="178" mass="19949">MDSDDRVVAGRAADGDPQAFEVLVRRYSTLMRVYARSILGMNDEADDVVQEAFVTAWQQLDSLEDLAAVKSWLMRIVSRRSIDRVRARHDHDDIIDYDPPAEAEASPAQAAQTRSLASAVGTALASLPAGQRRCWLLKEVAEYSYREIAADLELPESTVRGLISRARVNMAREMQAWR</sequence>
<dbReference type="InterPro" id="IPR013249">
    <property type="entry name" value="RNA_pol_sigma70_r4_t2"/>
</dbReference>
<dbReference type="Proteomes" id="UP001595900">
    <property type="component" value="Unassembled WGS sequence"/>
</dbReference>
<evidence type="ECO:0000313" key="9">
    <source>
        <dbReference type="EMBL" id="MFC4242694.1"/>
    </source>
</evidence>
<dbReference type="Pfam" id="PF04542">
    <property type="entry name" value="Sigma70_r2"/>
    <property type="match status" value="1"/>
</dbReference>
<dbReference type="InterPro" id="IPR014284">
    <property type="entry name" value="RNA_pol_sigma-70_dom"/>
</dbReference>
<dbReference type="InterPro" id="IPR000838">
    <property type="entry name" value="RNA_pol_sigma70_ECF_CS"/>
</dbReference>
<feature type="domain" description="RNA polymerase sigma factor 70 region 4 type 2" evidence="8">
    <location>
        <begin position="119"/>
        <end position="169"/>
    </location>
</feature>
<proteinExistence type="inferred from homology"/>
<dbReference type="SUPFAM" id="SSF88946">
    <property type="entry name" value="Sigma2 domain of RNA polymerase sigma factors"/>
    <property type="match status" value="1"/>
</dbReference>
<dbReference type="PANTHER" id="PTHR43133">
    <property type="entry name" value="RNA POLYMERASE ECF-TYPE SIGMA FACTO"/>
    <property type="match status" value="1"/>
</dbReference>
<dbReference type="Pfam" id="PF08281">
    <property type="entry name" value="Sigma70_r4_2"/>
    <property type="match status" value="1"/>
</dbReference>
<evidence type="ECO:0000256" key="6">
    <source>
        <dbReference type="RuleBase" id="RU000716"/>
    </source>
</evidence>
<evidence type="ECO:0000259" key="7">
    <source>
        <dbReference type="Pfam" id="PF04542"/>
    </source>
</evidence>
<organism evidence="9 10">
    <name type="scientific">Gryllotalpicola reticulitermitis</name>
    <dbReference type="NCBI Taxonomy" id="1184153"/>
    <lineage>
        <taxon>Bacteria</taxon>
        <taxon>Bacillati</taxon>
        <taxon>Actinomycetota</taxon>
        <taxon>Actinomycetes</taxon>
        <taxon>Micrococcales</taxon>
        <taxon>Microbacteriaceae</taxon>
        <taxon>Gryllotalpicola</taxon>
    </lineage>
</organism>
<dbReference type="RefSeq" id="WP_390227899.1">
    <property type="nucleotide sequence ID" value="NZ_JBHSCN010000003.1"/>
</dbReference>
<dbReference type="NCBIfam" id="TIGR02937">
    <property type="entry name" value="sigma70-ECF"/>
    <property type="match status" value="1"/>
</dbReference>
<evidence type="ECO:0000256" key="5">
    <source>
        <dbReference type="ARBA" id="ARBA00023163"/>
    </source>
</evidence>
<keyword evidence="3 6" id="KW-0731">Sigma factor</keyword>